<dbReference type="Proteomes" id="UP000030021">
    <property type="component" value="Unassembled WGS sequence"/>
</dbReference>
<dbReference type="eggNOG" id="COG1335">
    <property type="taxonomic scope" value="Bacteria"/>
</dbReference>
<dbReference type="CDD" id="cd00431">
    <property type="entry name" value="cysteine_hydrolases"/>
    <property type="match status" value="1"/>
</dbReference>
<dbReference type="STRING" id="215743.ROSMUCSMR3_03263"/>
<feature type="domain" description="Isochorismatase-like" evidence="2">
    <location>
        <begin position="11"/>
        <end position="184"/>
    </location>
</feature>
<comment type="caution">
    <text evidence="3">The sequence shown here is derived from an EMBL/GenBank/DDBJ whole genome shotgun (WGS) entry which is preliminary data.</text>
</comment>
<dbReference type="AlphaFoldDB" id="A0A0A0HL21"/>
<evidence type="ECO:0000256" key="1">
    <source>
        <dbReference type="ARBA" id="ARBA00022801"/>
    </source>
</evidence>
<dbReference type="HOGENOM" id="CLU_068979_8_2_5"/>
<dbReference type="Gene3D" id="3.40.50.850">
    <property type="entry name" value="Isochorismatase-like"/>
    <property type="match status" value="1"/>
</dbReference>
<dbReference type="PATRIC" id="fig|1288298.3.peg.2627"/>
<dbReference type="InterPro" id="IPR050272">
    <property type="entry name" value="Isochorismatase-like_hydrls"/>
</dbReference>
<dbReference type="EMBL" id="AONH01000013">
    <property type="protein sequence ID" value="KGM87875.1"/>
    <property type="molecule type" value="Genomic_DNA"/>
</dbReference>
<proteinExistence type="predicted"/>
<name>A0A0A0HL21_9RHOB</name>
<evidence type="ECO:0000259" key="2">
    <source>
        <dbReference type="Pfam" id="PF00857"/>
    </source>
</evidence>
<evidence type="ECO:0000313" key="4">
    <source>
        <dbReference type="Proteomes" id="UP000030021"/>
    </source>
</evidence>
<dbReference type="SUPFAM" id="SSF52499">
    <property type="entry name" value="Isochorismatase-like hydrolases"/>
    <property type="match status" value="1"/>
</dbReference>
<gene>
    <name evidence="3" type="ORF">rosmuc_02614</name>
</gene>
<dbReference type="RefSeq" id="WP_037273979.1">
    <property type="nucleotide sequence ID" value="NZ_KN293980.1"/>
</dbReference>
<dbReference type="OrthoDB" id="9807387at2"/>
<dbReference type="PANTHER" id="PTHR43540">
    <property type="entry name" value="PEROXYUREIDOACRYLATE/UREIDOACRYLATE AMIDOHYDROLASE-RELATED"/>
    <property type="match status" value="1"/>
</dbReference>
<dbReference type="InterPro" id="IPR036380">
    <property type="entry name" value="Isochorismatase-like_sf"/>
</dbReference>
<evidence type="ECO:0000313" key="3">
    <source>
        <dbReference type="EMBL" id="KGM87875.1"/>
    </source>
</evidence>
<keyword evidence="1" id="KW-0378">Hydrolase</keyword>
<dbReference type="PANTHER" id="PTHR43540:SF16">
    <property type="entry name" value="ISOCHORISMATASE-LIKE DOMAIN-CONTAINING PROTEIN"/>
    <property type="match status" value="1"/>
</dbReference>
<organism evidence="3 4">
    <name type="scientific">Roseovarius mucosus DSM 17069</name>
    <dbReference type="NCBI Taxonomy" id="1288298"/>
    <lineage>
        <taxon>Bacteria</taxon>
        <taxon>Pseudomonadati</taxon>
        <taxon>Pseudomonadota</taxon>
        <taxon>Alphaproteobacteria</taxon>
        <taxon>Rhodobacterales</taxon>
        <taxon>Roseobacteraceae</taxon>
        <taxon>Roseovarius</taxon>
    </lineage>
</organism>
<reference evidence="3 4" key="1">
    <citation type="submission" date="2013-01" db="EMBL/GenBank/DDBJ databases">
        <authorList>
            <person name="Fiebig A."/>
            <person name="Goeker M."/>
            <person name="Klenk H.-P.P."/>
        </authorList>
    </citation>
    <scope>NUCLEOTIDE SEQUENCE [LARGE SCALE GENOMIC DNA]</scope>
    <source>
        <strain evidence="3 4">DSM 17069</strain>
    </source>
</reference>
<dbReference type="GO" id="GO:0016787">
    <property type="term" value="F:hydrolase activity"/>
    <property type="evidence" value="ECO:0007669"/>
    <property type="project" value="UniProtKB-KW"/>
</dbReference>
<accession>A0A0A0HL21</accession>
<sequence length="211" mass="22939">MTDTAYPDGKTALLCVDPYNDFLAEDGKMWPALSEVSRSVDLHANLAKLRAAVRDAGHPIFILPHHRHRTGDFDGWAHLTPFQAAAREHQMFAEGSKGGDWYEGFGPDHGDIVVKEHWGASSFANTDLDVQLRQRGISHVIFVGAIANTCTEASARYAAELGYHVTLVRDATAAFSPEALHAAHEINGPTYAHAILTTEEVVGKLAGDKVL</sequence>
<protein>
    <submittedName>
        <fullName evidence="3">Amidase</fullName>
    </submittedName>
</protein>
<dbReference type="Pfam" id="PF00857">
    <property type="entry name" value="Isochorismatase"/>
    <property type="match status" value="1"/>
</dbReference>
<dbReference type="InterPro" id="IPR000868">
    <property type="entry name" value="Isochorismatase-like_dom"/>
</dbReference>